<dbReference type="RefSeq" id="WP_039805822.1">
    <property type="nucleotide sequence ID" value="NZ_CP010415.1"/>
</dbReference>
<feature type="region of interest" description="Disordered" evidence="1">
    <location>
        <begin position="43"/>
        <end position="66"/>
    </location>
</feature>
<evidence type="ECO:0000313" key="3">
    <source>
        <dbReference type="Proteomes" id="UP000068210"/>
    </source>
</evidence>
<reference evidence="2 3" key="1">
    <citation type="journal article" date="2015" name="PLoS ONE">
        <title>Azotobacter Genomes: The Genome of Azotobacter chroococcum NCIMB 8003 (ATCC 4412).</title>
        <authorList>
            <person name="Robson R.L."/>
            <person name="Jones R."/>
            <person name="Robson R.M."/>
            <person name="Schwartz A."/>
            <person name="Richardson T.H."/>
        </authorList>
    </citation>
    <scope>NUCLEOTIDE SEQUENCE [LARGE SCALE GENOMIC DNA]</scope>
    <source>
        <strain evidence="2 3">NCIMB 8003</strain>
    </source>
</reference>
<protein>
    <submittedName>
        <fullName evidence="2">Uncharacterized protein</fullName>
    </submittedName>
</protein>
<sequence length="66" mass="7334">MQVIVQPIAKPQGHWMVRLGALAVPFRNEREARQFASRLESRLQAPHPWPGSRAAEGAAQGFRVSS</sequence>
<name>A0A0C4WPS6_9GAMM</name>
<dbReference type="KEGG" id="acx:Achr_32050"/>
<dbReference type="AlphaFoldDB" id="A0A0C4WPS6"/>
<dbReference type="EMBL" id="CP010415">
    <property type="protein sequence ID" value="AJE22614.1"/>
    <property type="molecule type" value="Genomic_DNA"/>
</dbReference>
<keyword evidence="3" id="KW-1185">Reference proteome</keyword>
<evidence type="ECO:0000256" key="1">
    <source>
        <dbReference type="SAM" id="MobiDB-lite"/>
    </source>
</evidence>
<gene>
    <name evidence="2" type="ORF">Achr_32050</name>
</gene>
<dbReference type="Proteomes" id="UP000068210">
    <property type="component" value="Chromosome"/>
</dbReference>
<dbReference type="HOGENOM" id="CLU_191511_2_0_6"/>
<organism evidence="2 3">
    <name type="scientific">Azotobacter chroococcum NCIMB 8003</name>
    <dbReference type="NCBI Taxonomy" id="1328314"/>
    <lineage>
        <taxon>Bacteria</taxon>
        <taxon>Pseudomonadati</taxon>
        <taxon>Pseudomonadota</taxon>
        <taxon>Gammaproteobacteria</taxon>
        <taxon>Pseudomonadales</taxon>
        <taxon>Pseudomonadaceae</taxon>
        <taxon>Azotobacter</taxon>
    </lineage>
</organism>
<accession>A0A0C4WPS6</accession>
<evidence type="ECO:0000313" key="2">
    <source>
        <dbReference type="EMBL" id="AJE22614.1"/>
    </source>
</evidence>
<proteinExistence type="predicted"/>